<name>F9WE05_TRYCI</name>
<dbReference type="VEuPathDB" id="TriTrypDB:TcIL3000_0_60160"/>
<protein>
    <submittedName>
        <fullName evidence="9">Transferrin receptor-like, ESAG6-like</fullName>
    </submittedName>
</protein>
<feature type="domain" description="Trypanosome variant surface glycoprotein A-type N-terminal" evidence="8">
    <location>
        <begin position="95"/>
        <end position="293"/>
    </location>
</feature>
<feature type="chain" id="PRO_5003390202" evidence="7">
    <location>
        <begin position="25"/>
        <end position="392"/>
    </location>
</feature>
<keyword evidence="3" id="KW-0336">GPI-anchor</keyword>
<dbReference type="Proteomes" id="UP000000702">
    <property type="component" value="Unassembled WGS sequence"/>
</dbReference>
<keyword evidence="5" id="KW-0325">Glycoprotein</keyword>
<comment type="caution">
    <text evidence="9">The sequence shown here is derived from an EMBL/GenBank/DDBJ whole genome shotgun (WGS) entry which is preliminary data.</text>
</comment>
<evidence type="ECO:0000259" key="8">
    <source>
        <dbReference type="Pfam" id="PF00913"/>
    </source>
</evidence>
<reference evidence="10" key="1">
    <citation type="submission" date="2011-07" db="EMBL/GenBank/DDBJ databases">
        <title>Divergent evolution of antigenic variation in African trypanosomes.</title>
        <authorList>
            <person name="Jackson A.P."/>
            <person name="Berry A."/>
            <person name="Allison H.C."/>
            <person name="Burton P."/>
            <person name="Anderson J."/>
            <person name="Aslett M."/>
            <person name="Brown R."/>
            <person name="Corton N."/>
            <person name="Harris D."/>
            <person name="Hauser H."/>
            <person name="Gamble J."/>
            <person name="Gilderthorp R."/>
            <person name="McQuillan J."/>
            <person name="Quail M.A."/>
            <person name="Sanders M."/>
            <person name="Van Tonder A."/>
            <person name="Ginger M.L."/>
            <person name="Donelson J.E."/>
            <person name="Field M.C."/>
            <person name="Barry J.D."/>
            <person name="Berriman M."/>
            <person name="Hertz-Fowler C."/>
        </authorList>
    </citation>
    <scope>NUCLEOTIDE SEQUENCE [LARGE SCALE GENOMIC DNA]</scope>
    <source>
        <strain evidence="10">IL3000</strain>
    </source>
</reference>
<keyword evidence="9" id="KW-0675">Receptor</keyword>
<keyword evidence="6" id="KW-0449">Lipoprotein</keyword>
<dbReference type="Gene3D" id="3.90.150.10">
    <property type="entry name" value="Variant Surface Glycoprotein, subunit A domain 1"/>
    <property type="match status" value="1"/>
</dbReference>
<dbReference type="GO" id="GO:0098552">
    <property type="term" value="C:side of membrane"/>
    <property type="evidence" value="ECO:0007669"/>
    <property type="project" value="UniProtKB-KW"/>
</dbReference>
<dbReference type="InterPro" id="IPR001812">
    <property type="entry name" value="Trypano_VSG_A_N_dom"/>
</dbReference>
<keyword evidence="7" id="KW-0732">Signal</keyword>
<evidence type="ECO:0000256" key="2">
    <source>
        <dbReference type="ARBA" id="ARBA00022475"/>
    </source>
</evidence>
<dbReference type="GO" id="GO:0042783">
    <property type="term" value="P:symbiont-mediated evasion of host immune response"/>
    <property type="evidence" value="ECO:0007669"/>
    <property type="project" value="InterPro"/>
</dbReference>
<reference evidence="9 10" key="2">
    <citation type="journal article" date="2012" name="Proc. Natl. Acad. Sci. U.S.A.">
        <title>Antigenic diversity is generated by distinct evolutionary mechanisms in African trypanosome species.</title>
        <authorList>
            <person name="Jackson A.P."/>
            <person name="Berry A."/>
            <person name="Aslett M."/>
            <person name="Allison H.C."/>
            <person name="Burton P."/>
            <person name="Vavrova-Anderson J."/>
            <person name="Brown R."/>
            <person name="Browne H."/>
            <person name="Corton N."/>
            <person name="Hauser H."/>
            <person name="Gamble J."/>
            <person name="Gilderthorp R."/>
            <person name="Marcello L."/>
            <person name="McQuillan J."/>
            <person name="Otto T.D."/>
            <person name="Quail M.A."/>
            <person name="Sanders M.J."/>
            <person name="van Tonder A."/>
            <person name="Ginger M.L."/>
            <person name="Field M.C."/>
            <person name="Barry J.D."/>
            <person name="Hertz-Fowler C."/>
            <person name="Berriman M."/>
        </authorList>
    </citation>
    <scope>NUCLEOTIDE SEQUENCE [LARGE SCALE GENOMIC DNA]</scope>
    <source>
        <strain evidence="9 10">IL3000</strain>
    </source>
</reference>
<feature type="signal peptide" evidence="7">
    <location>
        <begin position="1"/>
        <end position="24"/>
    </location>
</feature>
<accession>F9WE05</accession>
<sequence>MLQAMKAFGVIFMMSLFCSVEVWAGSYSPKFLHTEAGGSICRLSRKLKEVEPWTQEQLEALKKNHDAHASKFLEWQLHFHGSHECEVNQSILETIRTDLEKVNEEIKKLSAKAIRAGAFAAKSAGRLDEFITVFARARGSGQTFYEKASFCFGYKGDPATRADFHDCFPTGTRFEIEEHNLAKIPESTTGTGEPNLASVIENITHSALSGNWYRYSRDSAAECNLIKGACGGTLKDTQLQNPIWWGGGILTIGNNFNGVLERAKFDAGEIVNASIDSAKAFWTSSPHTIPHLKKTLAAFQDFKDSAAKITQKFMEIDNIEKQIEPCLSNETMEEHTPHKPCFQNAVKLNAELQAANALLARYHKEKGPLPSGSHRTHARYLFTFCYLIATLV</sequence>
<evidence type="ECO:0000256" key="3">
    <source>
        <dbReference type="ARBA" id="ARBA00022622"/>
    </source>
</evidence>
<evidence type="ECO:0000256" key="4">
    <source>
        <dbReference type="ARBA" id="ARBA00023136"/>
    </source>
</evidence>
<dbReference type="EMBL" id="CAEQ01001936">
    <property type="protein sequence ID" value="CCD15510.1"/>
    <property type="molecule type" value="Genomic_DNA"/>
</dbReference>
<dbReference type="Pfam" id="PF00913">
    <property type="entry name" value="Trypan_glycop"/>
    <property type="match status" value="1"/>
</dbReference>
<evidence type="ECO:0000256" key="7">
    <source>
        <dbReference type="SAM" id="SignalP"/>
    </source>
</evidence>
<gene>
    <name evidence="9" type="ORF">TCIL3000_0_60160</name>
</gene>
<dbReference type="SUPFAM" id="SSF58087">
    <property type="entry name" value="Variant surface glycoprotein (N-terminal domain)"/>
    <property type="match status" value="1"/>
</dbReference>
<keyword evidence="2" id="KW-1003">Cell membrane</keyword>
<proteinExistence type="predicted"/>
<comment type="subcellular location">
    <subcellularLocation>
        <location evidence="1">Cell membrane</location>
        <topology evidence="1">Lipid-anchor</topology>
        <topology evidence="1">GPI-anchor</topology>
    </subcellularLocation>
</comment>
<dbReference type="AlphaFoldDB" id="F9WE05"/>
<evidence type="ECO:0000256" key="5">
    <source>
        <dbReference type="ARBA" id="ARBA00023180"/>
    </source>
</evidence>
<keyword evidence="4" id="KW-0472">Membrane</keyword>
<evidence type="ECO:0000256" key="6">
    <source>
        <dbReference type="ARBA" id="ARBA00023288"/>
    </source>
</evidence>
<evidence type="ECO:0000313" key="9">
    <source>
        <dbReference type="EMBL" id="CCD15510.1"/>
    </source>
</evidence>
<dbReference type="GO" id="GO:0005886">
    <property type="term" value="C:plasma membrane"/>
    <property type="evidence" value="ECO:0007669"/>
    <property type="project" value="UniProtKB-SubCell"/>
</dbReference>
<organism evidence="9 10">
    <name type="scientific">Trypanosoma congolense (strain IL3000)</name>
    <dbReference type="NCBI Taxonomy" id="1068625"/>
    <lineage>
        <taxon>Eukaryota</taxon>
        <taxon>Discoba</taxon>
        <taxon>Euglenozoa</taxon>
        <taxon>Kinetoplastea</taxon>
        <taxon>Metakinetoplastina</taxon>
        <taxon>Trypanosomatida</taxon>
        <taxon>Trypanosomatidae</taxon>
        <taxon>Trypanosoma</taxon>
        <taxon>Nannomonas</taxon>
    </lineage>
</organism>
<evidence type="ECO:0000313" key="10">
    <source>
        <dbReference type="Proteomes" id="UP000000702"/>
    </source>
</evidence>
<keyword evidence="10" id="KW-1185">Reference proteome</keyword>
<evidence type="ECO:0000256" key="1">
    <source>
        <dbReference type="ARBA" id="ARBA00004609"/>
    </source>
</evidence>